<evidence type="ECO:0000313" key="2">
    <source>
        <dbReference type="Proteomes" id="UP000509684"/>
    </source>
</evidence>
<dbReference type="EMBL" id="CP058708">
    <property type="protein sequence ID" value="QLH51670.1"/>
    <property type="molecule type" value="Genomic_DNA"/>
</dbReference>
<reference evidence="1 2" key="1">
    <citation type="journal article" date="2019" name="Microbiome">
        <title>Annotated bacterial chromosomes from frame-shift-corrected long-read metagenomic data.</title>
        <authorList>
            <person name="Arumugam K."/>
            <person name="Bagci C."/>
            <person name="Bessarab I."/>
            <person name="Beier S."/>
            <person name="Buchfink B."/>
            <person name="Gorska A."/>
            <person name="Qiu G."/>
            <person name="Huson D.H."/>
            <person name="Williams R.B.H."/>
        </authorList>
    </citation>
    <scope>NUCLEOTIDE SEQUENCE [LARGE SCALE GENOMIC DNA]</scope>
    <source>
        <strain evidence="1">SSA1</strain>
    </source>
</reference>
<dbReference type="KEGG" id="acog:HWD57_19115"/>
<accession>A0A7D5NDI0</accession>
<protein>
    <submittedName>
        <fullName evidence="1">Uncharacterized protein</fullName>
    </submittedName>
</protein>
<evidence type="ECO:0000313" key="1">
    <source>
        <dbReference type="EMBL" id="QLH51670.1"/>
    </source>
</evidence>
<dbReference type="Proteomes" id="UP000509684">
    <property type="component" value="Chromosome"/>
</dbReference>
<proteinExistence type="predicted"/>
<sequence>MHTPSFTGESGLQSRQLLENVLNAHRGDRIDGDRELVEQHLRQRAGDRQVLLLTTRSRRPK</sequence>
<name>A0A7D5NDI0_9PROT</name>
<dbReference type="RefSeq" id="WP_034953443.1">
    <property type="nucleotide sequence ID" value="NZ_JDST02000126.1"/>
</dbReference>
<dbReference type="AlphaFoldDB" id="A0A7D5NDI0"/>
<organism evidence="1 2">
    <name type="scientific">Candidatus Accumulibacter cognatus</name>
    <dbReference type="NCBI Taxonomy" id="2954383"/>
    <lineage>
        <taxon>Bacteria</taxon>
        <taxon>Pseudomonadati</taxon>
        <taxon>Pseudomonadota</taxon>
        <taxon>Betaproteobacteria</taxon>
        <taxon>Candidatus Accumulibacter</taxon>
    </lineage>
</organism>
<gene>
    <name evidence="1" type="ORF">HWD57_19115</name>
</gene>